<protein>
    <submittedName>
        <fullName evidence="2">Uncharacterized protein</fullName>
    </submittedName>
</protein>
<keyword evidence="3" id="KW-1185">Reference proteome</keyword>
<reference evidence="2" key="1">
    <citation type="submission" date="2020-10" db="EMBL/GenBank/DDBJ databases">
        <title>Unveiling of a novel bifunctional photoreceptor, Dualchrome1, isolated from a cosmopolitan green alga.</title>
        <authorList>
            <person name="Suzuki S."/>
            <person name="Kawachi M."/>
        </authorList>
    </citation>
    <scope>NUCLEOTIDE SEQUENCE</scope>
    <source>
        <strain evidence="2">NIES 2893</strain>
    </source>
</reference>
<dbReference type="EMBL" id="BNJQ01000024">
    <property type="protein sequence ID" value="GHP09190.1"/>
    <property type="molecule type" value="Genomic_DNA"/>
</dbReference>
<evidence type="ECO:0000313" key="3">
    <source>
        <dbReference type="Proteomes" id="UP000660262"/>
    </source>
</evidence>
<dbReference type="AlphaFoldDB" id="A0A830HTW3"/>
<feature type="region of interest" description="Disordered" evidence="1">
    <location>
        <begin position="1"/>
        <end position="25"/>
    </location>
</feature>
<evidence type="ECO:0000256" key="1">
    <source>
        <dbReference type="SAM" id="MobiDB-lite"/>
    </source>
</evidence>
<name>A0A830HTW3_9CHLO</name>
<organism evidence="2 3">
    <name type="scientific">Pycnococcus provasolii</name>
    <dbReference type="NCBI Taxonomy" id="41880"/>
    <lineage>
        <taxon>Eukaryota</taxon>
        <taxon>Viridiplantae</taxon>
        <taxon>Chlorophyta</taxon>
        <taxon>Pseudoscourfieldiophyceae</taxon>
        <taxon>Pseudoscourfieldiales</taxon>
        <taxon>Pycnococcaceae</taxon>
        <taxon>Pycnococcus</taxon>
    </lineage>
</organism>
<feature type="compositionally biased region" description="Low complexity" evidence="1">
    <location>
        <begin position="10"/>
        <end position="22"/>
    </location>
</feature>
<feature type="region of interest" description="Disordered" evidence="1">
    <location>
        <begin position="147"/>
        <end position="176"/>
    </location>
</feature>
<comment type="caution">
    <text evidence="2">The sequence shown here is derived from an EMBL/GenBank/DDBJ whole genome shotgun (WGS) entry which is preliminary data.</text>
</comment>
<gene>
    <name evidence="2" type="ORF">PPROV_000792700</name>
</gene>
<accession>A0A830HTW3</accession>
<sequence length="176" mass="18835">MPTGERRRAATGAAPPAGPTATRADHHARLDDIPLGAAGVVAEIHARRVVARTALKGMSAAASSARLRGKAAAFTRRRIHRKISRTFEAWRRVAGVDALRRRLESAEMQLAVRRDDASSLAPTAASNHYRLTSMPLDDILSTVVNVTPPPPSPFESELTSSVQDLQARMSAALGQS</sequence>
<dbReference type="Proteomes" id="UP000660262">
    <property type="component" value="Unassembled WGS sequence"/>
</dbReference>
<evidence type="ECO:0000313" key="2">
    <source>
        <dbReference type="EMBL" id="GHP09190.1"/>
    </source>
</evidence>
<proteinExistence type="predicted"/>